<accession>A0ABV7L1C1</accession>
<name>A0ABV7L1C1_9PROT</name>
<evidence type="ECO:0000259" key="12">
    <source>
        <dbReference type="Pfam" id="PF26002"/>
    </source>
</evidence>
<comment type="subcellular location">
    <subcellularLocation>
        <location evidence="1 9">Cell inner membrane</location>
        <topology evidence="1 9">Single-pass membrane protein</topology>
    </subcellularLocation>
</comment>
<evidence type="ECO:0000313" key="13">
    <source>
        <dbReference type="EMBL" id="MFC3228062.1"/>
    </source>
</evidence>
<keyword evidence="5 9" id="KW-0997">Cell inner membrane</keyword>
<evidence type="ECO:0000256" key="6">
    <source>
        <dbReference type="ARBA" id="ARBA00022692"/>
    </source>
</evidence>
<keyword evidence="7 9" id="KW-1133">Transmembrane helix</keyword>
<protein>
    <recommendedName>
        <fullName evidence="9">Membrane fusion protein (MFP) family protein</fullName>
    </recommendedName>
</protein>
<gene>
    <name evidence="13" type="ORF">ACFOGJ_12515</name>
</gene>
<proteinExistence type="inferred from homology"/>
<feature type="domain" description="AprE-like long alpha-helical hairpin" evidence="11">
    <location>
        <begin position="97"/>
        <end position="285"/>
    </location>
</feature>
<keyword evidence="10" id="KW-0175">Coiled coil</keyword>
<dbReference type="InterPro" id="IPR050739">
    <property type="entry name" value="MFP"/>
</dbReference>
<keyword evidence="6 9" id="KW-0812">Transmembrane</keyword>
<evidence type="ECO:0000256" key="9">
    <source>
        <dbReference type="RuleBase" id="RU365093"/>
    </source>
</evidence>
<feature type="domain" description="AprE-like beta-barrel" evidence="12">
    <location>
        <begin position="328"/>
        <end position="417"/>
    </location>
</feature>
<keyword evidence="8 9" id="KW-0472">Membrane</keyword>
<evidence type="ECO:0000256" key="3">
    <source>
        <dbReference type="ARBA" id="ARBA00022448"/>
    </source>
</evidence>
<evidence type="ECO:0000256" key="10">
    <source>
        <dbReference type="SAM" id="Coils"/>
    </source>
</evidence>
<sequence length="440" mass="47202">MSGRDGEAPLAGLEHGLRRRAARLGLAVAVAAAGLVGLLASVPLTGAVVASGELAPAGQRRTVQHREGGIVAVLHVADGDRVEAGAPLVTLRAPDIEAEYRELQEDSLALHARIAHLQAARDDAPAPARPAGFPAAGSDPVADQFWAAELAALDRRRAVRDSQRAVLRARVDAVSARIAGSERQRDYLDRQIASLEKEADSVRALVKRSVAPKQRGWEIERTVLDLMAERDGAEAQIAQARVEGEEIEAERDRLEQEWTEAVQRDLLQALRDLGRTAHRLAARSDAMERLVVRAPVAGHVLDRQVHTVGGTVAPGDALMQVVPENEALVARARVATTDIDEIRGGAEAELQMLAFSQRAQHRLTGRVTEVGADRSTDPESGAAFYTVQIDIGDAAAALGPEAELRAGMPVEAAIITRPRTMLDYLLDPFRSALRRGMTEG</sequence>
<dbReference type="Gene3D" id="2.40.30.170">
    <property type="match status" value="1"/>
</dbReference>
<evidence type="ECO:0000313" key="14">
    <source>
        <dbReference type="Proteomes" id="UP001595528"/>
    </source>
</evidence>
<dbReference type="Pfam" id="PF25994">
    <property type="entry name" value="HH_AprE"/>
    <property type="match status" value="1"/>
</dbReference>
<dbReference type="InterPro" id="IPR058982">
    <property type="entry name" value="Beta-barrel_AprE"/>
</dbReference>
<reference evidence="14" key="1">
    <citation type="journal article" date="2019" name="Int. J. Syst. Evol. Microbiol.">
        <title>The Global Catalogue of Microorganisms (GCM) 10K type strain sequencing project: providing services to taxonomists for standard genome sequencing and annotation.</title>
        <authorList>
            <consortium name="The Broad Institute Genomics Platform"/>
            <consortium name="The Broad Institute Genome Sequencing Center for Infectious Disease"/>
            <person name="Wu L."/>
            <person name="Ma J."/>
        </authorList>
    </citation>
    <scope>NUCLEOTIDE SEQUENCE [LARGE SCALE GENOMIC DNA]</scope>
    <source>
        <strain evidence="14">KCTC 42964</strain>
    </source>
</reference>
<dbReference type="InterPro" id="IPR010129">
    <property type="entry name" value="T1SS_HlyD"/>
</dbReference>
<organism evidence="13 14">
    <name type="scientific">Marinibaculum pumilum</name>
    <dbReference type="NCBI Taxonomy" id="1766165"/>
    <lineage>
        <taxon>Bacteria</taxon>
        <taxon>Pseudomonadati</taxon>
        <taxon>Pseudomonadota</taxon>
        <taxon>Alphaproteobacteria</taxon>
        <taxon>Rhodospirillales</taxon>
        <taxon>Rhodospirillaceae</taxon>
        <taxon>Marinibaculum</taxon>
    </lineage>
</organism>
<evidence type="ECO:0000259" key="11">
    <source>
        <dbReference type="Pfam" id="PF25994"/>
    </source>
</evidence>
<dbReference type="PANTHER" id="PTHR30386:SF17">
    <property type="entry name" value="ALKALINE PROTEASE SECRETION PROTEIN APRE"/>
    <property type="match status" value="1"/>
</dbReference>
<dbReference type="Proteomes" id="UP001595528">
    <property type="component" value="Unassembled WGS sequence"/>
</dbReference>
<evidence type="ECO:0000256" key="1">
    <source>
        <dbReference type="ARBA" id="ARBA00004377"/>
    </source>
</evidence>
<dbReference type="Gene3D" id="2.40.50.100">
    <property type="match status" value="1"/>
</dbReference>
<evidence type="ECO:0000256" key="7">
    <source>
        <dbReference type="ARBA" id="ARBA00022989"/>
    </source>
</evidence>
<feature type="coiled-coil region" evidence="10">
    <location>
        <begin position="223"/>
        <end position="264"/>
    </location>
</feature>
<evidence type="ECO:0000256" key="4">
    <source>
        <dbReference type="ARBA" id="ARBA00022475"/>
    </source>
</evidence>
<evidence type="ECO:0000256" key="8">
    <source>
        <dbReference type="ARBA" id="ARBA00023136"/>
    </source>
</evidence>
<evidence type="ECO:0000256" key="5">
    <source>
        <dbReference type="ARBA" id="ARBA00022519"/>
    </source>
</evidence>
<dbReference type="Gene3D" id="1.10.287.1490">
    <property type="match status" value="1"/>
</dbReference>
<comment type="caution">
    <text evidence="13">The sequence shown here is derived from an EMBL/GenBank/DDBJ whole genome shotgun (WGS) entry which is preliminary data.</text>
</comment>
<feature type="transmembrane region" description="Helical" evidence="9">
    <location>
        <begin position="21"/>
        <end position="42"/>
    </location>
</feature>
<dbReference type="PRINTS" id="PR01490">
    <property type="entry name" value="RTXTOXIND"/>
</dbReference>
<evidence type="ECO:0000256" key="2">
    <source>
        <dbReference type="ARBA" id="ARBA00009477"/>
    </source>
</evidence>
<dbReference type="PANTHER" id="PTHR30386">
    <property type="entry name" value="MEMBRANE FUSION SUBUNIT OF EMRAB-TOLC MULTIDRUG EFFLUX PUMP"/>
    <property type="match status" value="1"/>
</dbReference>
<keyword evidence="3 9" id="KW-0813">Transport</keyword>
<keyword evidence="14" id="KW-1185">Reference proteome</keyword>
<dbReference type="NCBIfam" id="TIGR01843">
    <property type="entry name" value="type_I_hlyD"/>
    <property type="match status" value="1"/>
</dbReference>
<dbReference type="InterPro" id="IPR058781">
    <property type="entry name" value="HH_AprE-like"/>
</dbReference>
<dbReference type="Pfam" id="PF26002">
    <property type="entry name" value="Beta-barrel_AprE"/>
    <property type="match status" value="1"/>
</dbReference>
<comment type="similarity">
    <text evidence="2 9">Belongs to the membrane fusion protein (MFP) (TC 8.A.1) family.</text>
</comment>
<dbReference type="RefSeq" id="WP_379900814.1">
    <property type="nucleotide sequence ID" value="NZ_JBHRTR010000027.1"/>
</dbReference>
<keyword evidence="4 9" id="KW-1003">Cell membrane</keyword>
<dbReference type="EMBL" id="JBHRTR010000027">
    <property type="protein sequence ID" value="MFC3228062.1"/>
    <property type="molecule type" value="Genomic_DNA"/>
</dbReference>